<proteinExistence type="predicted"/>
<gene>
    <name evidence="2" type="ORF">E2980_11935</name>
</gene>
<evidence type="ECO:0000313" key="3">
    <source>
        <dbReference type="Proteomes" id="UP000297900"/>
    </source>
</evidence>
<feature type="compositionally biased region" description="Gly residues" evidence="1">
    <location>
        <begin position="306"/>
        <end position="318"/>
    </location>
</feature>
<evidence type="ECO:0000313" key="2">
    <source>
        <dbReference type="EMBL" id="TFE26317.1"/>
    </source>
</evidence>
<keyword evidence="3" id="KW-1185">Reference proteome</keyword>
<dbReference type="OrthoDB" id="71172at2"/>
<feature type="compositionally biased region" description="Low complexity" evidence="1">
    <location>
        <begin position="319"/>
        <end position="332"/>
    </location>
</feature>
<feature type="compositionally biased region" description="Low complexity" evidence="1">
    <location>
        <begin position="289"/>
        <end position="305"/>
    </location>
</feature>
<name>A0A4Y8LYL6_9BACL</name>
<dbReference type="RefSeq" id="WP_135152410.1">
    <property type="nucleotide sequence ID" value="NZ_SOMN01000014.1"/>
</dbReference>
<evidence type="ECO:0000256" key="1">
    <source>
        <dbReference type="SAM" id="MobiDB-lite"/>
    </source>
</evidence>
<protein>
    <submittedName>
        <fullName evidence="2">Uncharacterized protein</fullName>
    </submittedName>
</protein>
<dbReference type="AlphaFoldDB" id="A0A4Y8LYL6"/>
<dbReference type="Proteomes" id="UP000297900">
    <property type="component" value="Unassembled WGS sequence"/>
</dbReference>
<organism evidence="2 3">
    <name type="scientific">Cohnella luojiensis</name>
    <dbReference type="NCBI Taxonomy" id="652876"/>
    <lineage>
        <taxon>Bacteria</taxon>
        <taxon>Bacillati</taxon>
        <taxon>Bacillota</taxon>
        <taxon>Bacilli</taxon>
        <taxon>Bacillales</taxon>
        <taxon>Paenibacillaceae</taxon>
        <taxon>Cohnella</taxon>
    </lineage>
</organism>
<comment type="caution">
    <text evidence="2">The sequence shown here is derived from an EMBL/GenBank/DDBJ whole genome shotgun (WGS) entry which is preliminary data.</text>
</comment>
<feature type="region of interest" description="Disordered" evidence="1">
    <location>
        <begin position="281"/>
        <end position="338"/>
    </location>
</feature>
<dbReference type="EMBL" id="SOMN01000014">
    <property type="protein sequence ID" value="TFE26317.1"/>
    <property type="molecule type" value="Genomic_DNA"/>
</dbReference>
<reference evidence="2 3" key="1">
    <citation type="submission" date="2019-03" db="EMBL/GenBank/DDBJ databases">
        <title>Cohnella endophytica sp. nov., a novel endophytic bacterium isolated from bark of Sonneratia apetala.</title>
        <authorList>
            <person name="Tuo L."/>
        </authorList>
    </citation>
    <scope>NUCLEOTIDE SEQUENCE [LARGE SCALE GENOMIC DNA]</scope>
    <source>
        <strain evidence="2 3">CCTCC AB 208254</strain>
    </source>
</reference>
<accession>A0A4Y8LYL6</accession>
<sequence length="338" mass="37588">MPTFFVIVLVIVVISFAIAITKSQKAKRRGPDYSKHLPPKGLELQPDLPLQTTESRLEEGLSPDFAWQLKSRIQSKYPEMPLAEFDWKLFELKRYFMMTAVLKSVPMYSDSVDDIWHEMLMFSREYETFGKRFMGAHIHHEPHSGEAPKPNPGERAWFDWVYGHLFVATPYSGAIWGSFFRYPLNESQIDDFRELDERTLVSRFFNEKNAERFPEIQETITLLIAKAKAQIARAEDKNAYEDSRPLLGTASAMPFLAGAMIFHSVQNSGDYGTHMQQYTADEQRKNDPGGSASSCGGWSESHSSNGSGGHSSDGGGSGSSSSCSTSSCSSSSCGGGGD</sequence>